<dbReference type="OrthoDB" id="10254436at2759"/>
<accession>W4GLJ6</accession>
<dbReference type="EMBL" id="VJMI01002168">
    <property type="protein sequence ID" value="KAF0775144.1"/>
    <property type="molecule type" value="Genomic_DNA"/>
</dbReference>
<dbReference type="InterPro" id="IPR012340">
    <property type="entry name" value="NA-bd_OB-fold"/>
</dbReference>
<evidence type="ECO:0000313" key="5">
    <source>
        <dbReference type="EMBL" id="ETV80231.1"/>
    </source>
</evidence>
<dbReference type="InterPro" id="IPR000266">
    <property type="entry name" value="Ribosomal_uS17"/>
</dbReference>
<reference evidence="5" key="1">
    <citation type="submission" date="2013-12" db="EMBL/GenBank/DDBJ databases">
        <title>The Genome Sequence of Aphanomyces astaci APO3.</title>
        <authorList>
            <consortium name="The Broad Institute Genomics Platform"/>
            <person name="Russ C."/>
            <person name="Tyler B."/>
            <person name="van West P."/>
            <person name="Dieguez-Uribeondo J."/>
            <person name="Young S.K."/>
            <person name="Zeng Q."/>
            <person name="Gargeya S."/>
            <person name="Fitzgerald M."/>
            <person name="Abouelleil A."/>
            <person name="Alvarado L."/>
            <person name="Chapman S.B."/>
            <person name="Gainer-Dewar J."/>
            <person name="Goldberg J."/>
            <person name="Griggs A."/>
            <person name="Gujja S."/>
            <person name="Hansen M."/>
            <person name="Howarth C."/>
            <person name="Imamovic A."/>
            <person name="Ireland A."/>
            <person name="Larimer J."/>
            <person name="McCowan C."/>
            <person name="Murphy C."/>
            <person name="Pearson M."/>
            <person name="Poon T.W."/>
            <person name="Priest M."/>
            <person name="Roberts A."/>
            <person name="Saif S."/>
            <person name="Shea T."/>
            <person name="Sykes S."/>
            <person name="Wortman J."/>
            <person name="Nusbaum C."/>
            <person name="Birren B."/>
        </authorList>
    </citation>
    <scope>NUCLEOTIDE SEQUENCE [LARGE SCALE GENOMIC DNA]</scope>
    <source>
        <strain evidence="5">APO3</strain>
    </source>
</reference>
<evidence type="ECO:0000256" key="2">
    <source>
        <dbReference type="ARBA" id="ARBA00022980"/>
    </source>
</evidence>
<dbReference type="VEuPathDB" id="FungiDB:H257_06577"/>
<evidence type="ECO:0000256" key="3">
    <source>
        <dbReference type="ARBA" id="ARBA00023274"/>
    </source>
</evidence>
<dbReference type="CDD" id="cd00364">
    <property type="entry name" value="Ribosomal_uS17"/>
    <property type="match status" value="1"/>
</dbReference>
<evidence type="ECO:0000256" key="1">
    <source>
        <dbReference type="ARBA" id="ARBA00010254"/>
    </source>
</evidence>
<dbReference type="InterPro" id="IPR028333">
    <property type="entry name" value="Ribosomal_uS17_arc/euk"/>
</dbReference>
<protein>
    <submittedName>
        <fullName evidence="5">Archaeal ribosomal protein S17P</fullName>
    </submittedName>
</protein>
<dbReference type="Pfam" id="PF16205">
    <property type="entry name" value="Ribosomal_S17_N"/>
    <property type="match status" value="1"/>
</dbReference>
<dbReference type="PANTHER" id="PTHR10744">
    <property type="entry name" value="40S RIBOSOMAL PROTEIN S11 FAMILY MEMBER"/>
    <property type="match status" value="1"/>
</dbReference>
<dbReference type="GO" id="GO:0022627">
    <property type="term" value="C:cytosolic small ribosomal subunit"/>
    <property type="evidence" value="ECO:0007669"/>
    <property type="project" value="TreeGrafter"/>
</dbReference>
<dbReference type="GeneID" id="20808573"/>
<dbReference type="Proteomes" id="UP000469452">
    <property type="component" value="Unassembled WGS sequence"/>
</dbReference>
<dbReference type="AlphaFoldDB" id="W4GLJ6"/>
<comment type="similarity">
    <text evidence="1">Belongs to the universal ribosomal protein uS17 family.</text>
</comment>
<evidence type="ECO:0000313" key="6">
    <source>
        <dbReference type="EMBL" id="KAF0775144.1"/>
    </source>
</evidence>
<dbReference type="RefSeq" id="XP_009830155.1">
    <property type="nucleotide sequence ID" value="XM_009831853.1"/>
</dbReference>
<dbReference type="EMBL" id="KI913126">
    <property type="protein sequence ID" value="ETV80231.1"/>
    <property type="molecule type" value="Genomic_DNA"/>
</dbReference>
<dbReference type="SUPFAM" id="SSF50249">
    <property type="entry name" value="Nucleic acid-binding proteins"/>
    <property type="match status" value="1"/>
</dbReference>
<feature type="domain" description="Small ribosomal subunit protein uS17 N-terminal" evidence="4">
    <location>
        <begin position="8"/>
        <end position="72"/>
    </location>
</feature>
<dbReference type="NCBIfam" id="TIGR03630">
    <property type="entry name" value="uS17_arch"/>
    <property type="match status" value="1"/>
</dbReference>
<dbReference type="InterPro" id="IPR032440">
    <property type="entry name" value="Ribosomal_uS17_N"/>
</dbReference>
<keyword evidence="2 5" id="KW-0689">Ribosomal protein</keyword>
<dbReference type="GO" id="GO:0003735">
    <property type="term" value="F:structural constituent of ribosome"/>
    <property type="evidence" value="ECO:0007669"/>
    <property type="project" value="InterPro"/>
</dbReference>
<dbReference type="PRINTS" id="PR00973">
    <property type="entry name" value="RIBOSOMALS17"/>
</dbReference>
<gene>
    <name evidence="6" type="ORF">AaE_001156</name>
    <name evidence="5" type="ORF">H257_06577</name>
</gene>
<evidence type="ECO:0000259" key="4">
    <source>
        <dbReference type="Pfam" id="PF16205"/>
    </source>
</evidence>
<keyword evidence="3" id="KW-0687">Ribonucleoprotein</keyword>
<proteinExistence type="inferred from homology"/>
<dbReference type="GO" id="GO:0006412">
    <property type="term" value="P:translation"/>
    <property type="evidence" value="ECO:0007669"/>
    <property type="project" value="InterPro"/>
</dbReference>
<dbReference type="STRING" id="112090.W4GLJ6"/>
<dbReference type="FunFam" id="2.40.50.1000:FF:000004">
    <property type="entry name" value="40S ribosomal proteins S11"/>
    <property type="match status" value="1"/>
</dbReference>
<reference evidence="6 7" key="2">
    <citation type="submission" date="2019-06" db="EMBL/GenBank/DDBJ databases">
        <title>Genomics analysis of Aphanomyces spp. identifies a new class of oomycete effector associated with host adaptation.</title>
        <authorList>
            <person name="Gaulin E."/>
        </authorList>
    </citation>
    <scope>NUCLEOTIDE SEQUENCE [LARGE SCALE GENOMIC DNA]</scope>
    <source>
        <strain evidence="6 7">E</strain>
    </source>
</reference>
<dbReference type="Pfam" id="PF00366">
    <property type="entry name" value="Ribosomal_S17"/>
    <property type="match status" value="1"/>
</dbReference>
<sequence length="161" mass="18361">MSSEHVDQTEKAFQKQDGVFLASKKFAGKKNGPRFYKSIGLGFKTPKAAIEGGYVDKKCPFTGNVSIRGRILKGVVLSNKMKRTIIVRRDYLHYIKKYKRFEKRHKNVAAHVSPAFRVKEGDVVTIGQCRPLAKTVRFNVLEVEAASETKPINVRKQFRQF</sequence>
<name>W4GLJ6_APHAT</name>
<organism evidence="5">
    <name type="scientific">Aphanomyces astaci</name>
    <name type="common">Crayfish plague agent</name>
    <dbReference type="NCBI Taxonomy" id="112090"/>
    <lineage>
        <taxon>Eukaryota</taxon>
        <taxon>Sar</taxon>
        <taxon>Stramenopiles</taxon>
        <taxon>Oomycota</taxon>
        <taxon>Saprolegniomycetes</taxon>
        <taxon>Saprolegniales</taxon>
        <taxon>Verrucalvaceae</taxon>
        <taxon>Aphanomyces</taxon>
    </lineage>
</organism>
<dbReference type="Gene3D" id="2.40.50.1000">
    <property type="match status" value="1"/>
</dbReference>
<dbReference type="PANTHER" id="PTHR10744:SF9">
    <property type="entry name" value="40S RIBOSOMAL PROTEIN S11-RELATED"/>
    <property type="match status" value="1"/>
</dbReference>
<evidence type="ECO:0000313" key="7">
    <source>
        <dbReference type="Proteomes" id="UP000469452"/>
    </source>
</evidence>